<dbReference type="EMBL" id="QSQT01000004">
    <property type="protein sequence ID" value="RGK57567.1"/>
    <property type="molecule type" value="Genomic_DNA"/>
</dbReference>
<dbReference type="EMBL" id="QSTF01000033">
    <property type="protein sequence ID" value="RGM37602.1"/>
    <property type="molecule type" value="Genomic_DNA"/>
</dbReference>
<evidence type="ECO:0000313" key="2">
    <source>
        <dbReference type="EMBL" id="RGM37602.1"/>
    </source>
</evidence>
<dbReference type="AlphaFoldDB" id="A0A3E4N5Z1"/>
<sequence length="406" mass="46041">MFPNVYLFNPDYDMAMANFTPYYKSPAEIMRMIADLSVLPWWFAEEGNCVKVENMALVSLLQKQLREVCGGSMEVERRLDELLPRTAWTAEWPSGRYIPWGWTPALVHRLRQEGVEECFLPSEETVRRFRFLSSRQRCLEVLPELLKIDGTCGEMKACVSLSELEAFLQERGELVLKAPWSGSGRGLLKVSSASWNAQLAGWAARILRVQGAVMAEPIYDKVVDFAMEFYVEKQNGVRFAGYSLFETDAHGNYKLNLLLSNTEIENRLAAYVSREILHEVRTCLLSALQQLLKDDYEGYLGVDMMICRVAGGYVVHPCVEINLRLNMGVVSRLFFDRYVSPSSSGQYVVEHYAAEGEALKNHHRCLSAYPLKIAQDGRILQGYLSLTPVQATTHYQVYVVLSDAGV</sequence>
<comment type="caution">
    <text evidence="1">The sequence shown here is derived from an EMBL/GenBank/DDBJ whole genome shotgun (WGS) entry which is preliminary data.</text>
</comment>
<dbReference type="Proteomes" id="UP000260780">
    <property type="component" value="Unassembled WGS sequence"/>
</dbReference>
<protein>
    <recommendedName>
        <fullName evidence="5">ATP-grasp domain-containing protein</fullName>
    </recommendedName>
</protein>
<dbReference type="RefSeq" id="WP_117670931.1">
    <property type="nucleotide sequence ID" value="NZ_CABOGR010000004.1"/>
</dbReference>
<reference evidence="3 4" key="1">
    <citation type="submission" date="2018-08" db="EMBL/GenBank/DDBJ databases">
        <title>A genome reference for cultivated species of the human gut microbiota.</title>
        <authorList>
            <person name="Zou Y."/>
            <person name="Xue W."/>
            <person name="Luo G."/>
        </authorList>
    </citation>
    <scope>NUCLEOTIDE SEQUENCE [LARGE SCALE GENOMIC DNA]</scope>
    <source>
        <strain evidence="2 3">OM08-14</strain>
        <strain evidence="1 4">TF10-3AC</strain>
    </source>
</reference>
<gene>
    <name evidence="2" type="ORF">DXC17_11670</name>
    <name evidence="1" type="ORF">DXD04_03520</name>
</gene>
<name>A0A3E4N5Z1_9BACT</name>
<evidence type="ECO:0000313" key="4">
    <source>
        <dbReference type="Proteomes" id="UP000260862"/>
    </source>
</evidence>
<evidence type="ECO:0008006" key="5">
    <source>
        <dbReference type="Google" id="ProtNLM"/>
    </source>
</evidence>
<keyword evidence="4" id="KW-1185">Reference proteome</keyword>
<dbReference type="Proteomes" id="UP000260862">
    <property type="component" value="Unassembled WGS sequence"/>
</dbReference>
<evidence type="ECO:0000313" key="1">
    <source>
        <dbReference type="EMBL" id="RGK57567.1"/>
    </source>
</evidence>
<proteinExistence type="predicted"/>
<dbReference type="SUPFAM" id="SSF56059">
    <property type="entry name" value="Glutathione synthetase ATP-binding domain-like"/>
    <property type="match status" value="1"/>
</dbReference>
<accession>A0A3E4N5Z1</accession>
<organism evidence="1 4">
    <name type="scientific">Phocaeicola plebeius</name>
    <dbReference type="NCBI Taxonomy" id="310297"/>
    <lineage>
        <taxon>Bacteria</taxon>
        <taxon>Pseudomonadati</taxon>
        <taxon>Bacteroidota</taxon>
        <taxon>Bacteroidia</taxon>
        <taxon>Bacteroidales</taxon>
        <taxon>Bacteroidaceae</taxon>
        <taxon>Phocaeicola</taxon>
    </lineage>
</organism>
<dbReference type="STRING" id="310297.BHV76_05530"/>
<evidence type="ECO:0000313" key="3">
    <source>
        <dbReference type="Proteomes" id="UP000260780"/>
    </source>
</evidence>